<sequence length="89" mass="9933">MPDEKKKPARFDLSLLRQEKAPEPVEAAASPQAAPAAEEKLEQFGSHMLTRTKRALKMAAADEGRKQYEVLHDAVTAYLKAHHPSLVRE</sequence>
<accession>A0ABW5P5A5</accession>
<dbReference type="InterPro" id="IPR013321">
    <property type="entry name" value="Arc_rbn_hlx_hlx"/>
</dbReference>
<organism evidence="2 3">
    <name type="scientific">Deinococcus taklimakanensis</name>
    <dbReference type="NCBI Taxonomy" id="536443"/>
    <lineage>
        <taxon>Bacteria</taxon>
        <taxon>Thermotogati</taxon>
        <taxon>Deinococcota</taxon>
        <taxon>Deinococci</taxon>
        <taxon>Deinococcales</taxon>
        <taxon>Deinococcaceae</taxon>
        <taxon>Deinococcus</taxon>
    </lineage>
</organism>
<feature type="compositionally biased region" description="Basic and acidic residues" evidence="1">
    <location>
        <begin position="1"/>
        <end position="10"/>
    </location>
</feature>
<feature type="region of interest" description="Disordered" evidence="1">
    <location>
        <begin position="1"/>
        <end position="34"/>
    </location>
</feature>
<dbReference type="EMBL" id="JBHUMK010000061">
    <property type="protein sequence ID" value="MFD2610380.1"/>
    <property type="molecule type" value="Genomic_DNA"/>
</dbReference>
<evidence type="ECO:0000256" key="1">
    <source>
        <dbReference type="SAM" id="MobiDB-lite"/>
    </source>
</evidence>
<feature type="compositionally biased region" description="Low complexity" evidence="1">
    <location>
        <begin position="24"/>
        <end position="34"/>
    </location>
</feature>
<reference evidence="3" key="1">
    <citation type="journal article" date="2019" name="Int. J. Syst. Evol. Microbiol.">
        <title>The Global Catalogue of Microorganisms (GCM) 10K type strain sequencing project: providing services to taxonomists for standard genome sequencing and annotation.</title>
        <authorList>
            <consortium name="The Broad Institute Genomics Platform"/>
            <consortium name="The Broad Institute Genome Sequencing Center for Infectious Disease"/>
            <person name="Wu L."/>
            <person name="Ma J."/>
        </authorList>
    </citation>
    <scope>NUCLEOTIDE SEQUENCE [LARGE SCALE GENOMIC DNA]</scope>
    <source>
        <strain evidence="3">KCTC 33842</strain>
    </source>
</reference>
<keyword evidence="3" id="KW-1185">Reference proteome</keyword>
<evidence type="ECO:0008006" key="4">
    <source>
        <dbReference type="Google" id="ProtNLM"/>
    </source>
</evidence>
<name>A0ABW5P5A5_9DEIO</name>
<evidence type="ECO:0000313" key="3">
    <source>
        <dbReference type="Proteomes" id="UP001597475"/>
    </source>
</evidence>
<protein>
    <recommendedName>
        <fullName evidence="4">CopG family transcriptional regulator</fullName>
    </recommendedName>
</protein>
<dbReference type="Proteomes" id="UP001597475">
    <property type="component" value="Unassembled WGS sequence"/>
</dbReference>
<dbReference type="InterPro" id="IPR010985">
    <property type="entry name" value="Ribbon_hlx_hlx"/>
</dbReference>
<comment type="caution">
    <text evidence="2">The sequence shown here is derived from an EMBL/GenBank/DDBJ whole genome shotgun (WGS) entry which is preliminary data.</text>
</comment>
<dbReference type="Gene3D" id="1.10.1220.10">
    <property type="entry name" value="Met repressor-like"/>
    <property type="match status" value="1"/>
</dbReference>
<evidence type="ECO:0000313" key="2">
    <source>
        <dbReference type="EMBL" id="MFD2610380.1"/>
    </source>
</evidence>
<dbReference type="SUPFAM" id="SSF47598">
    <property type="entry name" value="Ribbon-helix-helix"/>
    <property type="match status" value="1"/>
</dbReference>
<proteinExistence type="predicted"/>
<dbReference type="RefSeq" id="WP_386846516.1">
    <property type="nucleotide sequence ID" value="NZ_JBHUMK010000061.1"/>
</dbReference>
<gene>
    <name evidence="2" type="ORF">ACFSR9_13175</name>
</gene>